<sequence length="66" mass="7075">MAAPVMRAAMSRGAVVSLPPVSNSGLSMGTTQMFFNTYNATPLVINNPLKMRVSVRLMQSDSLDSN</sequence>
<accession>A0ABX9I991</accession>
<reference evidence="1 2" key="1">
    <citation type="submission" date="2017-09" db="EMBL/GenBank/DDBJ databases">
        <authorList>
            <person name="Bumgarner R.E."/>
        </authorList>
    </citation>
    <scope>NUCLEOTIDE SEQUENCE [LARGE SCALE GENOMIC DNA]</scope>
    <source>
        <strain evidence="1 2">T34998</strain>
    </source>
</reference>
<protein>
    <submittedName>
        <fullName evidence="1">Uncharacterized protein</fullName>
    </submittedName>
</protein>
<keyword evidence="2" id="KW-1185">Reference proteome</keyword>
<proteinExistence type="predicted"/>
<organism evidence="1 2">
    <name type="scientific">Cutibacterium namnetense</name>
    <dbReference type="NCBI Taxonomy" id="1574624"/>
    <lineage>
        <taxon>Bacteria</taxon>
        <taxon>Bacillati</taxon>
        <taxon>Actinomycetota</taxon>
        <taxon>Actinomycetes</taxon>
        <taxon>Propionibacteriales</taxon>
        <taxon>Propionibacteriaceae</taxon>
        <taxon>Cutibacterium</taxon>
    </lineage>
</organism>
<comment type="caution">
    <text evidence="1">The sequence shown here is derived from an EMBL/GenBank/DDBJ whole genome shotgun (WGS) entry which is preliminary data.</text>
</comment>
<dbReference type="Proteomes" id="UP000256324">
    <property type="component" value="Unassembled WGS sequence"/>
</dbReference>
<evidence type="ECO:0000313" key="2">
    <source>
        <dbReference type="Proteomes" id="UP000256324"/>
    </source>
</evidence>
<gene>
    <name evidence="1" type="ORF">CP880_10720</name>
</gene>
<evidence type="ECO:0000313" key="1">
    <source>
        <dbReference type="EMBL" id="REB68409.1"/>
    </source>
</evidence>
<name>A0ABX9I991_9ACTN</name>
<dbReference type="EMBL" id="PCZS01000004">
    <property type="protein sequence ID" value="REB68409.1"/>
    <property type="molecule type" value="Genomic_DNA"/>
</dbReference>